<reference evidence="2 3" key="1">
    <citation type="submission" date="2016-10" db="EMBL/GenBank/DDBJ databases">
        <authorList>
            <person name="de Groot N.N."/>
        </authorList>
    </citation>
    <scope>NUCLEOTIDE SEQUENCE [LARGE SCALE GENOMIC DNA]</scope>
    <source>
        <strain evidence="2 3">F</strain>
    </source>
</reference>
<name>A0A1I6JKS7_9FIRM</name>
<sequence>MSVETVAETGKQTRVSSSRYGNVKRWRHEYKYLIDAKQEGILLVKAMGVLSRDPHVRGDGTYLIRSLYFDDMNDTCLAENLSGADPRSKFRIRYYNFDTERIVLEKKIKSHGMCMKESCSLTKEECYTLMHGGFPIILDDMSEEKKKLLSELEIRGLFPKTIVTYERVPFIYSGGNVRVTFDRKITSSEDIDLFLTDNYKQRPVLPCGYCVLEVKWDEVMPLHIKDALRIKRLEWTAFSKYYMCRKFHQ</sequence>
<dbReference type="RefSeq" id="WP_051684666.1">
    <property type="nucleotide sequence ID" value="NZ_FOZC01000008.1"/>
</dbReference>
<dbReference type="Pfam" id="PF09359">
    <property type="entry name" value="VTC"/>
    <property type="match status" value="1"/>
</dbReference>
<feature type="domain" description="VTC" evidence="1">
    <location>
        <begin position="27"/>
        <end position="245"/>
    </location>
</feature>
<proteinExistence type="predicted"/>
<dbReference type="AlphaFoldDB" id="A0A1I6JKS7"/>
<dbReference type="InterPro" id="IPR018966">
    <property type="entry name" value="VTC_domain"/>
</dbReference>
<dbReference type="Proteomes" id="UP000214760">
    <property type="component" value="Unassembled WGS sequence"/>
</dbReference>
<evidence type="ECO:0000313" key="3">
    <source>
        <dbReference type="Proteomes" id="UP000214760"/>
    </source>
</evidence>
<gene>
    <name evidence="2" type="ORF">SAMN02910262_01646</name>
</gene>
<evidence type="ECO:0000259" key="1">
    <source>
        <dbReference type="Pfam" id="PF09359"/>
    </source>
</evidence>
<dbReference type="GO" id="GO:0006799">
    <property type="term" value="P:polyphosphate biosynthetic process"/>
    <property type="evidence" value="ECO:0007669"/>
    <property type="project" value="UniProtKB-ARBA"/>
</dbReference>
<dbReference type="CDD" id="cd07750">
    <property type="entry name" value="PolyPPase_VTC_like"/>
    <property type="match status" value="1"/>
</dbReference>
<evidence type="ECO:0000313" key="2">
    <source>
        <dbReference type="EMBL" id="SFR79618.1"/>
    </source>
</evidence>
<accession>A0A1I6JKS7</accession>
<organism evidence="2 3">
    <name type="scientific">[Clostridium] aminophilum</name>
    <dbReference type="NCBI Taxonomy" id="1526"/>
    <lineage>
        <taxon>Bacteria</taxon>
        <taxon>Bacillati</taxon>
        <taxon>Bacillota</taxon>
        <taxon>Clostridia</taxon>
        <taxon>Lachnospirales</taxon>
        <taxon>Lachnospiraceae</taxon>
    </lineage>
</organism>
<dbReference type="Gene3D" id="3.20.100.30">
    <property type="entry name" value="VTC, catalytic tunnel domain"/>
    <property type="match status" value="1"/>
</dbReference>
<dbReference type="EMBL" id="FOZC01000008">
    <property type="protein sequence ID" value="SFR79618.1"/>
    <property type="molecule type" value="Genomic_DNA"/>
</dbReference>
<dbReference type="InterPro" id="IPR042267">
    <property type="entry name" value="VTC_sf"/>
</dbReference>
<protein>
    <submittedName>
        <fullName evidence="2">VTC domain-containing protein</fullName>
    </submittedName>
</protein>